<keyword evidence="2" id="KW-1185">Reference proteome</keyword>
<reference evidence="1 2" key="1">
    <citation type="journal article" date="2008" name="Appl. Environ. Microbiol.">
        <title>Genomic insights into Mn(II) oxidation by the marine alphaproteobacterium Aurantimonas sp. strain SI85-9A1.</title>
        <authorList>
            <person name="Dick G.J."/>
            <person name="Podell S."/>
            <person name="Johnson H.A."/>
            <person name="Rivera-Espinoza Y."/>
            <person name="Bernier-Latmani R."/>
            <person name="McCarthy J.K."/>
            <person name="Torpey J.W."/>
            <person name="Clement B.G."/>
            <person name="Gaasterland T."/>
            <person name="Tebo B.M."/>
        </authorList>
    </citation>
    <scope>NUCLEOTIDE SEQUENCE [LARGE SCALE GENOMIC DNA]</scope>
    <source>
        <strain evidence="1 2">SI85-9A1</strain>
    </source>
</reference>
<dbReference type="AlphaFoldDB" id="Q1YHW4"/>
<name>Q1YHW4_AURMS</name>
<dbReference type="Gene3D" id="1.10.3210.10">
    <property type="entry name" value="Hypothetical protein af1432"/>
    <property type="match status" value="1"/>
</dbReference>
<dbReference type="SUPFAM" id="SSF109604">
    <property type="entry name" value="HD-domain/PDEase-like"/>
    <property type="match status" value="1"/>
</dbReference>
<evidence type="ECO:0000313" key="2">
    <source>
        <dbReference type="Proteomes" id="UP000000321"/>
    </source>
</evidence>
<organism evidence="1 2">
    <name type="scientific">Aurantimonas manganoxydans (strain ATCC BAA-1229 / DSM 21871 / SI85-9A1)</name>
    <dbReference type="NCBI Taxonomy" id="287752"/>
    <lineage>
        <taxon>Bacteria</taxon>
        <taxon>Pseudomonadati</taxon>
        <taxon>Pseudomonadota</taxon>
        <taxon>Alphaproteobacteria</taxon>
        <taxon>Hyphomicrobiales</taxon>
        <taxon>Aurantimonadaceae</taxon>
        <taxon>Aurantimonas</taxon>
    </lineage>
</organism>
<proteinExistence type="predicted"/>
<comment type="caution">
    <text evidence="1">The sequence shown here is derived from an EMBL/GenBank/DDBJ whole genome shotgun (WGS) entry which is preliminary data.</text>
</comment>
<dbReference type="GO" id="GO:0016787">
    <property type="term" value="F:hydrolase activity"/>
    <property type="evidence" value="ECO:0007669"/>
    <property type="project" value="UniProtKB-KW"/>
</dbReference>
<dbReference type="BioCyc" id="AURANTIMONAS:SI859A1_01721-MONOMER"/>
<gene>
    <name evidence="1" type="ORF">SI859A1_01721</name>
</gene>
<dbReference type="HOGENOM" id="CLU_109398_2_0_5"/>
<sequence length="147" mass="16004">MESVPMATIERARAIAGSAHAGQVDKAGADYITHPLRVCDAIIGEEARIVALLHDVVEDSDWTLQGLREEGFSDTVVDAVEALTHRAGEDYFDAVRRARANDLARAVKLADLADNSDRTRLGTVTADDERRLMRYAEARAIILGDAT</sequence>
<accession>Q1YHW4</accession>
<dbReference type="EMBL" id="AAPJ01000003">
    <property type="protein sequence ID" value="EAS50353.1"/>
    <property type="molecule type" value="Genomic_DNA"/>
</dbReference>
<keyword evidence="1" id="KW-0378">Hydrolase</keyword>
<evidence type="ECO:0000313" key="1">
    <source>
        <dbReference type="EMBL" id="EAS50353.1"/>
    </source>
</evidence>
<dbReference type="Proteomes" id="UP000000321">
    <property type="component" value="Unassembled WGS sequence"/>
</dbReference>
<dbReference type="Pfam" id="PF13328">
    <property type="entry name" value="HD_4"/>
    <property type="match status" value="1"/>
</dbReference>
<protein>
    <submittedName>
        <fullName evidence="1">Possible metal-dependent phosphohydrolase</fullName>
    </submittedName>
</protein>